<evidence type="ECO:0000256" key="2">
    <source>
        <dbReference type="ARBA" id="ARBA00011901"/>
    </source>
</evidence>
<dbReference type="PANTHER" id="PTHR30404">
    <property type="entry name" value="N-ACETYLMURAMOYL-L-ALANINE AMIDASE"/>
    <property type="match status" value="1"/>
</dbReference>
<name>A0ABV6JSJ5_9PROT</name>
<dbReference type="SMART" id="SM00646">
    <property type="entry name" value="Ami_3"/>
    <property type="match status" value="1"/>
</dbReference>
<dbReference type="PROSITE" id="PS51318">
    <property type="entry name" value="TAT"/>
    <property type="match status" value="1"/>
</dbReference>
<dbReference type="InterPro" id="IPR002508">
    <property type="entry name" value="MurNAc-LAA_cat"/>
</dbReference>
<dbReference type="EC" id="3.5.1.28" evidence="2"/>
<keyword evidence="3" id="KW-0378">Hydrolase</keyword>
<dbReference type="PANTHER" id="PTHR30404:SF0">
    <property type="entry name" value="N-ACETYLMURAMOYL-L-ALANINE AMIDASE AMIC"/>
    <property type="match status" value="1"/>
</dbReference>
<comment type="caution">
    <text evidence="6">The sequence shown here is derived from an EMBL/GenBank/DDBJ whole genome shotgun (WGS) entry which is preliminary data.</text>
</comment>
<dbReference type="CDD" id="cd02696">
    <property type="entry name" value="MurNAc-LAA"/>
    <property type="match status" value="1"/>
</dbReference>
<dbReference type="SUPFAM" id="SSF53187">
    <property type="entry name" value="Zn-dependent exopeptidases"/>
    <property type="match status" value="1"/>
</dbReference>
<protein>
    <recommendedName>
        <fullName evidence="2">N-acetylmuramoyl-L-alanine amidase</fullName>
        <ecNumber evidence="2">3.5.1.28</ecNumber>
    </recommendedName>
</protein>
<comment type="catalytic activity">
    <reaction evidence="1">
        <text>Hydrolyzes the link between N-acetylmuramoyl residues and L-amino acid residues in certain cell-wall glycopeptides.</text>
        <dbReference type="EC" id="3.5.1.28"/>
    </reaction>
</comment>
<keyword evidence="4" id="KW-0732">Signal</keyword>
<evidence type="ECO:0000256" key="4">
    <source>
        <dbReference type="SAM" id="SignalP"/>
    </source>
</evidence>
<feature type="domain" description="MurNAc-LAA" evidence="5">
    <location>
        <begin position="223"/>
        <end position="375"/>
    </location>
</feature>
<feature type="signal peptide" evidence="4">
    <location>
        <begin position="1"/>
        <end position="26"/>
    </location>
</feature>
<evidence type="ECO:0000313" key="6">
    <source>
        <dbReference type="EMBL" id="MFC0408690.1"/>
    </source>
</evidence>
<gene>
    <name evidence="6" type="ORF">ACFFGY_10545</name>
</gene>
<dbReference type="RefSeq" id="WP_377044449.1">
    <property type="nucleotide sequence ID" value="NZ_JBHLUN010000007.1"/>
</dbReference>
<evidence type="ECO:0000259" key="5">
    <source>
        <dbReference type="SMART" id="SM00646"/>
    </source>
</evidence>
<dbReference type="Gene3D" id="3.40.630.40">
    <property type="entry name" value="Zn-dependent exopeptidases"/>
    <property type="match status" value="1"/>
</dbReference>
<accession>A0ABV6JSJ5</accession>
<evidence type="ECO:0000313" key="7">
    <source>
        <dbReference type="Proteomes" id="UP001589865"/>
    </source>
</evidence>
<dbReference type="EMBL" id="JBHLUN010000007">
    <property type="protein sequence ID" value="MFC0408690.1"/>
    <property type="molecule type" value="Genomic_DNA"/>
</dbReference>
<evidence type="ECO:0000256" key="3">
    <source>
        <dbReference type="ARBA" id="ARBA00022801"/>
    </source>
</evidence>
<dbReference type="InterPro" id="IPR050695">
    <property type="entry name" value="N-acetylmuramoyl_amidase_3"/>
</dbReference>
<proteinExistence type="predicted"/>
<dbReference type="Pfam" id="PF01520">
    <property type="entry name" value="Amidase_3"/>
    <property type="match status" value="1"/>
</dbReference>
<sequence>MLEQSLGRRAALRLGLSLLATKLAGAALAGAALAGEAEAAALIRADGAGARLTLPVGPSDRWRLTATVRPARLRLSLPGGWRGPARAGGAGPVRALRWDARSRTLLIDLEAPVAAPSVSRAGASLVLGLQPGGSAAFARLVRGGTVAEGGAAPASATRTLPVVVIDPGHGGKDPGTIGVSGTYEKHIVIAAARELKQRLERTGTCRVVLTRGGDTFIPLAGRVEFARKRGASLFMSIHADSAPGASGASVYTLSDRASDALSAGLARRENAADAAAGLHLPPVSPEVARILMSLVRQETRTGSDRMAGMVVSALRGDIPLLPNTHREAAFAVLKAPDIPSVLVEMGFLSNARDEAALKRPAHRAKVAACLAEAASGFIRQQQAALEGLGVPAGLG</sequence>
<feature type="chain" id="PRO_5046005157" description="N-acetylmuramoyl-L-alanine amidase" evidence="4">
    <location>
        <begin position="27"/>
        <end position="395"/>
    </location>
</feature>
<reference evidence="6 7" key="1">
    <citation type="submission" date="2024-09" db="EMBL/GenBank/DDBJ databases">
        <authorList>
            <person name="Sun Q."/>
            <person name="Mori K."/>
        </authorList>
    </citation>
    <scope>NUCLEOTIDE SEQUENCE [LARGE SCALE GENOMIC DNA]</scope>
    <source>
        <strain evidence="6 7">TBRC 5777</strain>
    </source>
</reference>
<dbReference type="InterPro" id="IPR006311">
    <property type="entry name" value="TAT_signal"/>
</dbReference>
<evidence type="ECO:0000256" key="1">
    <source>
        <dbReference type="ARBA" id="ARBA00001561"/>
    </source>
</evidence>
<keyword evidence="7" id="KW-1185">Reference proteome</keyword>
<organism evidence="6 7">
    <name type="scientific">Roseomonas elaeocarpi</name>
    <dbReference type="NCBI Taxonomy" id="907779"/>
    <lineage>
        <taxon>Bacteria</taxon>
        <taxon>Pseudomonadati</taxon>
        <taxon>Pseudomonadota</taxon>
        <taxon>Alphaproteobacteria</taxon>
        <taxon>Acetobacterales</taxon>
        <taxon>Roseomonadaceae</taxon>
        <taxon>Roseomonas</taxon>
    </lineage>
</organism>
<dbReference type="Proteomes" id="UP001589865">
    <property type="component" value="Unassembled WGS sequence"/>
</dbReference>